<feature type="compositionally biased region" description="Polar residues" evidence="2">
    <location>
        <begin position="387"/>
        <end position="410"/>
    </location>
</feature>
<feature type="compositionally biased region" description="Basic and acidic residues" evidence="2">
    <location>
        <begin position="453"/>
        <end position="465"/>
    </location>
</feature>
<sequence length="465" mass="51939">MAVTWKTLKLTLLTRFRTTSSSSSTFSFSSSEDNESTLDDEAQALRKERTGHSCKKKSHLEKLERVIIFCKRYFWQKVSHKPLPARPMEPNNLHRGMIPSIQTMKSREMIDQQVGGESSVRGYPLPVDPSSKFAFDHSTKSQASVDVCLPRSIDWESVEGRGSRLLEDSDIEMEMEVAGHENGEHIDGVVESVKPRVRFPVMTQGTINPMAITQLQDELEDVNRKLDKLQATSVPLKDEITLPKRMSLPQLMEMFPAMGDQINAKMNQGLNDAREEYEVKLKRLQDDHNDEVLRMGAIASEMESKLNKAEEKLRGLAVFGQRSPNESFGNVLPDIQNSHGPSRNTTNSRQDLCPPAQIVNSQAPQAFTFGSPTNPFRNNGLVNSDGSSTHFTNPFQNNGLANGNGSSTPLMNPFRNEGLTNGDGSPSSFANPFRLANGDGQKRGCDEPVQPEFGRDVKRVKREQF</sequence>
<accession>A0A8H6EEX9</accession>
<feature type="coiled-coil region" evidence="1">
    <location>
        <begin position="267"/>
        <end position="294"/>
    </location>
</feature>
<proteinExistence type="predicted"/>
<organism evidence="3 4">
    <name type="scientific">Botrytis fragariae</name>
    <dbReference type="NCBI Taxonomy" id="1964551"/>
    <lineage>
        <taxon>Eukaryota</taxon>
        <taxon>Fungi</taxon>
        <taxon>Dikarya</taxon>
        <taxon>Ascomycota</taxon>
        <taxon>Pezizomycotina</taxon>
        <taxon>Leotiomycetes</taxon>
        <taxon>Helotiales</taxon>
        <taxon>Sclerotiniaceae</taxon>
        <taxon>Botrytis</taxon>
    </lineage>
</organism>
<evidence type="ECO:0000313" key="3">
    <source>
        <dbReference type="EMBL" id="KAF5869747.1"/>
    </source>
</evidence>
<reference evidence="3 4" key="1">
    <citation type="journal article" date="2020" name="Phytopathology">
        <title>A high-quality genome resource of Botrytis fragariae, a new and rapidly spreading fungal pathogen causing strawberry gray mold in the U.S.A.</title>
        <authorList>
            <person name="Wu Y."/>
            <person name="Saski C.A."/>
            <person name="Schnabel G."/>
            <person name="Xiao S."/>
            <person name="Hu M."/>
        </authorList>
    </citation>
    <scope>NUCLEOTIDE SEQUENCE [LARGE SCALE GENOMIC DNA]</scope>
    <source>
        <strain evidence="3 4">BVB16</strain>
    </source>
</reference>
<dbReference type="AlphaFoldDB" id="A0A8H6EEX9"/>
<dbReference type="RefSeq" id="XP_037188695.1">
    <property type="nucleotide sequence ID" value="XM_037341276.1"/>
</dbReference>
<keyword evidence="1" id="KW-0175">Coiled coil</keyword>
<gene>
    <name evidence="3" type="ORF">Bfra_010947</name>
</gene>
<protein>
    <submittedName>
        <fullName evidence="3">Uncharacterized protein</fullName>
    </submittedName>
</protein>
<dbReference type="GeneID" id="59264968"/>
<feature type="region of interest" description="Disordered" evidence="2">
    <location>
        <begin position="387"/>
        <end position="465"/>
    </location>
</feature>
<name>A0A8H6EEX9_9HELO</name>
<dbReference type="Proteomes" id="UP000531561">
    <property type="component" value="Unassembled WGS sequence"/>
</dbReference>
<keyword evidence="4" id="KW-1185">Reference proteome</keyword>
<comment type="caution">
    <text evidence="3">The sequence shown here is derived from an EMBL/GenBank/DDBJ whole genome shotgun (WGS) entry which is preliminary data.</text>
</comment>
<evidence type="ECO:0000256" key="1">
    <source>
        <dbReference type="SAM" id="Coils"/>
    </source>
</evidence>
<dbReference type="EMBL" id="JABFCT010000016">
    <property type="protein sequence ID" value="KAF5869747.1"/>
    <property type="molecule type" value="Genomic_DNA"/>
</dbReference>
<dbReference type="OrthoDB" id="3526780at2759"/>
<evidence type="ECO:0000256" key="2">
    <source>
        <dbReference type="SAM" id="MobiDB-lite"/>
    </source>
</evidence>
<evidence type="ECO:0000313" key="4">
    <source>
        <dbReference type="Proteomes" id="UP000531561"/>
    </source>
</evidence>
<feature type="compositionally biased region" description="Polar residues" evidence="2">
    <location>
        <begin position="418"/>
        <end position="430"/>
    </location>
</feature>